<evidence type="ECO:0000313" key="2">
    <source>
        <dbReference type="EMBL" id="OMJ66099.1"/>
    </source>
</evidence>
<dbReference type="Proteomes" id="UP000187209">
    <property type="component" value="Unassembled WGS sequence"/>
</dbReference>
<name>A0A1R2ANN5_9CILI</name>
<keyword evidence="1" id="KW-0175">Coiled coil</keyword>
<evidence type="ECO:0000256" key="1">
    <source>
        <dbReference type="SAM" id="Coils"/>
    </source>
</evidence>
<dbReference type="OrthoDB" id="304039at2759"/>
<organism evidence="2 3">
    <name type="scientific">Stentor coeruleus</name>
    <dbReference type="NCBI Taxonomy" id="5963"/>
    <lineage>
        <taxon>Eukaryota</taxon>
        <taxon>Sar</taxon>
        <taxon>Alveolata</taxon>
        <taxon>Ciliophora</taxon>
        <taxon>Postciliodesmatophora</taxon>
        <taxon>Heterotrichea</taxon>
        <taxon>Heterotrichida</taxon>
        <taxon>Stentoridae</taxon>
        <taxon>Stentor</taxon>
    </lineage>
</organism>
<keyword evidence="3" id="KW-1185">Reference proteome</keyword>
<comment type="caution">
    <text evidence="2">The sequence shown here is derived from an EMBL/GenBank/DDBJ whole genome shotgun (WGS) entry which is preliminary data.</text>
</comment>
<sequence>MIVRKLKNPTHGAKIEALQESINKGGKIISEEMRMSLSKTIGSSQKIISLKKGRSSSALKQKLSQMMSTNVTPLNKKSRNKSYLIGNSSDIIDLSQASKSSIDPKQNVLSSVESWLSDQLKTDKANSRHYIYLEALQKLTTYDQSLKKILSIIIGGLNDCSKPVGKILQKPTQADVETEKYRSQITELRNSIKDLMKEKKAYKKNIDQFNLILAYMKKQGVPVEQHIQKFCEHNIKKEEKNSLSSSMKVIPKIEETKASAVPKLSIVPPSGDGFHQEFMARVDEFSESWRQLLKNEKSIQYA</sequence>
<gene>
    <name evidence="2" type="ORF">SteCoe_37180</name>
</gene>
<evidence type="ECO:0000313" key="3">
    <source>
        <dbReference type="Proteomes" id="UP000187209"/>
    </source>
</evidence>
<protein>
    <submittedName>
        <fullName evidence="2">Uncharacterized protein</fullName>
    </submittedName>
</protein>
<feature type="coiled-coil region" evidence="1">
    <location>
        <begin position="178"/>
        <end position="212"/>
    </location>
</feature>
<proteinExistence type="predicted"/>
<dbReference type="AlphaFoldDB" id="A0A1R2ANN5"/>
<dbReference type="EMBL" id="MPUH01001820">
    <property type="protein sequence ID" value="OMJ66099.1"/>
    <property type="molecule type" value="Genomic_DNA"/>
</dbReference>
<accession>A0A1R2ANN5</accession>
<reference evidence="2 3" key="1">
    <citation type="submission" date="2016-11" db="EMBL/GenBank/DDBJ databases">
        <title>The macronuclear genome of Stentor coeruleus: a giant cell with tiny introns.</title>
        <authorList>
            <person name="Slabodnick M."/>
            <person name="Ruby J.G."/>
            <person name="Reiff S.B."/>
            <person name="Swart E.C."/>
            <person name="Gosai S."/>
            <person name="Prabakaran S."/>
            <person name="Witkowska E."/>
            <person name="Larue G.E."/>
            <person name="Fisher S."/>
            <person name="Freeman R.M."/>
            <person name="Gunawardena J."/>
            <person name="Chu W."/>
            <person name="Stover N.A."/>
            <person name="Gregory B.D."/>
            <person name="Nowacki M."/>
            <person name="Derisi J."/>
            <person name="Roy S.W."/>
            <person name="Marshall W.F."/>
            <person name="Sood P."/>
        </authorList>
    </citation>
    <scope>NUCLEOTIDE SEQUENCE [LARGE SCALE GENOMIC DNA]</scope>
    <source>
        <strain evidence="2">WM001</strain>
    </source>
</reference>